<accession>A0A2S7UYD2</accession>
<sequence length="154" mass="17428">MKSESWYRNPWVWLVIALPMSAVIGGIATIIITNKHQPDMVVDDYYKKGKAINQELTLYDNAQKLGITLEVKVNEHRIEVKSPTEFSALKVKVIHSTLADQDFDLVLTPNAIGTLSSSIETIMPGKWQIVVMPMDNSWKVRKTVALPNTNWMAF</sequence>
<proteinExistence type="predicted"/>
<keyword evidence="1" id="KW-1133">Transmembrane helix</keyword>
<feature type="transmembrane region" description="Helical" evidence="1">
    <location>
        <begin position="12"/>
        <end position="32"/>
    </location>
</feature>
<dbReference type="EMBL" id="MSCH01000003">
    <property type="protein sequence ID" value="PQJ54260.1"/>
    <property type="molecule type" value="Genomic_DNA"/>
</dbReference>
<reference evidence="2 3" key="1">
    <citation type="submission" date="2016-12" db="EMBL/GenBank/DDBJ databases">
        <title>Diversity of luminous bacteria.</title>
        <authorList>
            <person name="Yoshizawa S."/>
            <person name="Kogure K."/>
        </authorList>
    </citation>
    <scope>NUCLEOTIDE SEQUENCE [LARGE SCALE GENOMIC DNA]</scope>
    <source>
        <strain evidence="2 3">SA4-48</strain>
    </source>
</reference>
<dbReference type="OrthoDB" id="5295180at2"/>
<organism evidence="2 3">
    <name type="scientific">Psychrosphaera saromensis</name>
    <dbReference type="NCBI Taxonomy" id="716813"/>
    <lineage>
        <taxon>Bacteria</taxon>
        <taxon>Pseudomonadati</taxon>
        <taxon>Pseudomonadota</taxon>
        <taxon>Gammaproteobacteria</taxon>
        <taxon>Alteromonadales</taxon>
        <taxon>Pseudoalteromonadaceae</taxon>
        <taxon>Psychrosphaera</taxon>
    </lineage>
</organism>
<gene>
    <name evidence="2" type="ORF">BTO11_11745</name>
</gene>
<keyword evidence="1" id="KW-0472">Membrane</keyword>
<protein>
    <recommendedName>
        <fullName evidence="4">Nitrogen fixation protein FixH</fullName>
    </recommendedName>
</protein>
<dbReference type="RefSeq" id="WP_105052774.1">
    <property type="nucleotide sequence ID" value="NZ_BMYG01000006.1"/>
</dbReference>
<evidence type="ECO:0008006" key="4">
    <source>
        <dbReference type="Google" id="ProtNLM"/>
    </source>
</evidence>
<dbReference type="Pfam" id="PF05751">
    <property type="entry name" value="FixH"/>
    <property type="match status" value="1"/>
</dbReference>
<name>A0A2S7UYD2_9GAMM</name>
<keyword evidence="3" id="KW-1185">Reference proteome</keyword>
<evidence type="ECO:0000313" key="2">
    <source>
        <dbReference type="EMBL" id="PQJ54260.1"/>
    </source>
</evidence>
<keyword evidence="1" id="KW-0812">Transmembrane</keyword>
<evidence type="ECO:0000313" key="3">
    <source>
        <dbReference type="Proteomes" id="UP000239007"/>
    </source>
</evidence>
<dbReference type="InterPro" id="IPR008620">
    <property type="entry name" value="FixH"/>
</dbReference>
<dbReference type="Proteomes" id="UP000239007">
    <property type="component" value="Unassembled WGS sequence"/>
</dbReference>
<dbReference type="AlphaFoldDB" id="A0A2S7UYD2"/>
<comment type="caution">
    <text evidence="2">The sequence shown here is derived from an EMBL/GenBank/DDBJ whole genome shotgun (WGS) entry which is preliminary data.</text>
</comment>
<evidence type="ECO:0000256" key="1">
    <source>
        <dbReference type="SAM" id="Phobius"/>
    </source>
</evidence>